<protein>
    <submittedName>
        <fullName evidence="3">Uncharacterized protein</fullName>
    </submittedName>
</protein>
<accession>A0A345D9J2</accession>
<organism evidence="3 4">
    <name type="scientific">Ephemeroptericola cinctiostellae</name>
    <dbReference type="NCBI Taxonomy" id="2268024"/>
    <lineage>
        <taxon>Bacteria</taxon>
        <taxon>Pseudomonadati</taxon>
        <taxon>Pseudomonadota</taxon>
        <taxon>Betaproteobacteria</taxon>
        <taxon>Burkholderiales</taxon>
        <taxon>Burkholderiaceae</taxon>
        <taxon>Ephemeroptericola</taxon>
    </lineage>
</organism>
<name>A0A345D9J2_9BURK</name>
<dbReference type="OrthoDB" id="9878685at2"/>
<sequence length="118" mass="12876">MAVTPWLQAALAALPHITELVKSSKDLLKSNKSKKGEDPVIVDTSDPQTMATHLARVSSACENNAESIQILADQMQNQLQHANQMVLSLNQRLRRTTIFSFMAIAIAVLSAAKAFALF</sequence>
<dbReference type="AlphaFoldDB" id="A0A345D9J2"/>
<dbReference type="RefSeq" id="WP_114562272.1">
    <property type="nucleotide sequence ID" value="NZ_CP031124.1"/>
</dbReference>
<keyword evidence="4" id="KW-1185">Reference proteome</keyword>
<feature type="transmembrane region" description="Helical" evidence="2">
    <location>
        <begin position="98"/>
        <end position="117"/>
    </location>
</feature>
<keyword evidence="2" id="KW-0812">Transmembrane</keyword>
<evidence type="ECO:0000256" key="2">
    <source>
        <dbReference type="SAM" id="Phobius"/>
    </source>
</evidence>
<evidence type="ECO:0000256" key="1">
    <source>
        <dbReference type="SAM" id="Coils"/>
    </source>
</evidence>
<proteinExistence type="predicted"/>
<dbReference type="KEGG" id="hyf:DTO96_100747"/>
<evidence type="ECO:0000313" key="3">
    <source>
        <dbReference type="EMBL" id="AXF85030.1"/>
    </source>
</evidence>
<dbReference type="EMBL" id="CP031124">
    <property type="protein sequence ID" value="AXF85030.1"/>
    <property type="molecule type" value="Genomic_DNA"/>
</dbReference>
<keyword evidence="2" id="KW-0472">Membrane</keyword>
<dbReference type="Proteomes" id="UP000252182">
    <property type="component" value="Chromosome"/>
</dbReference>
<keyword evidence="1" id="KW-0175">Coiled coil</keyword>
<evidence type="ECO:0000313" key="4">
    <source>
        <dbReference type="Proteomes" id="UP000252182"/>
    </source>
</evidence>
<feature type="coiled-coil region" evidence="1">
    <location>
        <begin position="65"/>
        <end position="92"/>
    </location>
</feature>
<reference evidence="4" key="1">
    <citation type="submission" date="2018-07" db="EMBL/GenBank/DDBJ databases">
        <authorList>
            <person name="Kim H."/>
        </authorList>
    </citation>
    <scope>NUCLEOTIDE SEQUENCE [LARGE SCALE GENOMIC DNA]</scope>
    <source>
        <strain evidence="4">F02</strain>
    </source>
</reference>
<gene>
    <name evidence="3" type="ORF">DTO96_100747</name>
</gene>
<keyword evidence="2" id="KW-1133">Transmembrane helix</keyword>